<dbReference type="RefSeq" id="WP_045955748.1">
    <property type="nucleotide sequence ID" value="NZ_JXXV01000018.1"/>
</dbReference>
<keyword evidence="2" id="KW-0472">Membrane</keyword>
<dbReference type="CDD" id="cd06225">
    <property type="entry name" value="HAMP"/>
    <property type="match status" value="1"/>
</dbReference>
<dbReference type="InterPro" id="IPR003660">
    <property type="entry name" value="HAMP_dom"/>
</dbReference>
<dbReference type="GO" id="GO:0007165">
    <property type="term" value="P:signal transduction"/>
    <property type="evidence" value="ECO:0007669"/>
    <property type="project" value="InterPro"/>
</dbReference>
<dbReference type="CDD" id="cd01949">
    <property type="entry name" value="GGDEF"/>
    <property type="match status" value="1"/>
</dbReference>
<dbReference type="PROSITE" id="PS50887">
    <property type="entry name" value="GGDEF"/>
    <property type="match status" value="1"/>
</dbReference>
<dbReference type="InterPro" id="IPR000160">
    <property type="entry name" value="GGDEF_dom"/>
</dbReference>
<evidence type="ECO:0000259" key="4">
    <source>
        <dbReference type="PROSITE" id="PS50887"/>
    </source>
</evidence>
<keyword evidence="6" id="KW-1185">Reference proteome</keyword>
<feature type="transmembrane region" description="Helical" evidence="2">
    <location>
        <begin position="169"/>
        <end position="191"/>
    </location>
</feature>
<accession>A0A0F4NIT5</accession>
<dbReference type="NCBIfam" id="TIGR00254">
    <property type="entry name" value="GGDEF"/>
    <property type="match status" value="1"/>
</dbReference>
<dbReference type="GO" id="GO:0003824">
    <property type="term" value="F:catalytic activity"/>
    <property type="evidence" value="ECO:0007669"/>
    <property type="project" value="UniProtKB-ARBA"/>
</dbReference>
<evidence type="ECO:0000313" key="5">
    <source>
        <dbReference type="EMBL" id="KJY82723.1"/>
    </source>
</evidence>
<feature type="domain" description="HAMP" evidence="3">
    <location>
        <begin position="192"/>
        <end position="245"/>
    </location>
</feature>
<dbReference type="Pfam" id="PF00990">
    <property type="entry name" value="GGDEF"/>
    <property type="match status" value="1"/>
</dbReference>
<dbReference type="PROSITE" id="PS50885">
    <property type="entry name" value="HAMP"/>
    <property type="match status" value="1"/>
</dbReference>
<dbReference type="Proteomes" id="UP000033673">
    <property type="component" value="Unassembled WGS sequence"/>
</dbReference>
<dbReference type="SUPFAM" id="SSF55073">
    <property type="entry name" value="Nucleotide cyclase"/>
    <property type="match status" value="1"/>
</dbReference>
<sequence length="444" mass="50824">MKLSLTAKMCALLGVGVLMTVVSSWSMFSLYSRHVIATQNQMHLLDIQSEVSALQGELWLYLEYKDDKSFGNLIEQQKRLSQILASSQLPTNTMSKLNRLNNQLIELISDDKQFQMNPHSLKVKEEFVVQRHAVLTGRYNMLIQNMYEYISSEHELELSQTNRQIEETMIYLAVIFIVFSVGMSLTAFVLLRSFRTGARAISIAINNIKQRRFSHRIDCEHLDYEFSTLGETFNTMSHELEQNVYTKSQLENEVSKQTLELEKQTQELEYLSEHDSLTALFNRRSMEARLETALEKAERTGLIVAVLFLDLDKFKNINDTYGHDIGDEVLVKVSERLLHSTRKTDIVSRFGGDEFVVCLDLLEDRESVWAKANQIITNMDHPITIGVTSFNVGISVGIAIYPTSAATHKELIKLADQAMYEAKQRPGNNFVFIEDKLNVKLADE</sequence>
<dbReference type="PANTHER" id="PTHR46663:SF2">
    <property type="entry name" value="GGDEF DOMAIN-CONTAINING PROTEIN"/>
    <property type="match status" value="1"/>
</dbReference>
<comment type="caution">
    <text evidence="5">The sequence shown here is derived from an EMBL/GenBank/DDBJ whole genome shotgun (WGS) entry which is preliminary data.</text>
</comment>
<dbReference type="PATRIC" id="fig|579748.3.peg.2245"/>
<dbReference type="SMART" id="SM00267">
    <property type="entry name" value="GGDEF"/>
    <property type="match status" value="1"/>
</dbReference>
<dbReference type="FunFam" id="3.30.70.270:FF:000001">
    <property type="entry name" value="Diguanylate cyclase domain protein"/>
    <property type="match status" value="1"/>
</dbReference>
<dbReference type="STRING" id="579748.TW81_10890"/>
<protein>
    <submittedName>
        <fullName evidence="5">Diguanylate cyclase</fullName>
    </submittedName>
</protein>
<keyword evidence="2" id="KW-0812">Transmembrane</keyword>
<feature type="domain" description="GGDEF" evidence="4">
    <location>
        <begin position="302"/>
        <end position="436"/>
    </location>
</feature>
<dbReference type="InterPro" id="IPR052163">
    <property type="entry name" value="DGC-Regulatory_Protein"/>
</dbReference>
<proteinExistence type="predicted"/>
<comment type="cofactor">
    <cofactor evidence="1">
        <name>Mg(2+)</name>
        <dbReference type="ChEBI" id="CHEBI:18420"/>
    </cofactor>
</comment>
<dbReference type="InterPro" id="IPR029787">
    <property type="entry name" value="Nucleotide_cyclase"/>
</dbReference>
<evidence type="ECO:0000256" key="2">
    <source>
        <dbReference type="SAM" id="Phobius"/>
    </source>
</evidence>
<evidence type="ECO:0000259" key="3">
    <source>
        <dbReference type="PROSITE" id="PS50885"/>
    </source>
</evidence>
<dbReference type="PANTHER" id="PTHR46663">
    <property type="entry name" value="DIGUANYLATE CYCLASE DGCT-RELATED"/>
    <property type="match status" value="1"/>
</dbReference>
<name>A0A0F4NIT5_9VIBR</name>
<dbReference type="GO" id="GO:0016020">
    <property type="term" value="C:membrane"/>
    <property type="evidence" value="ECO:0007669"/>
    <property type="project" value="InterPro"/>
</dbReference>
<dbReference type="Gene3D" id="3.30.70.270">
    <property type="match status" value="1"/>
</dbReference>
<organism evidence="5 6">
    <name type="scientific">Vibrio galatheae</name>
    <dbReference type="NCBI Taxonomy" id="579748"/>
    <lineage>
        <taxon>Bacteria</taxon>
        <taxon>Pseudomonadati</taxon>
        <taxon>Pseudomonadota</taxon>
        <taxon>Gammaproteobacteria</taxon>
        <taxon>Vibrionales</taxon>
        <taxon>Vibrionaceae</taxon>
        <taxon>Vibrio</taxon>
    </lineage>
</organism>
<dbReference type="AlphaFoldDB" id="A0A0F4NIT5"/>
<dbReference type="EMBL" id="JXXV01000018">
    <property type="protein sequence ID" value="KJY82723.1"/>
    <property type="molecule type" value="Genomic_DNA"/>
</dbReference>
<dbReference type="InterPro" id="IPR043128">
    <property type="entry name" value="Rev_trsase/Diguanyl_cyclase"/>
</dbReference>
<evidence type="ECO:0000313" key="6">
    <source>
        <dbReference type="Proteomes" id="UP000033673"/>
    </source>
</evidence>
<keyword evidence="2" id="KW-1133">Transmembrane helix</keyword>
<reference evidence="5 6" key="1">
    <citation type="journal article" date="2015" name="BMC Genomics">
        <title>Genome mining reveals unlocked bioactive potential of marine Gram-negative bacteria.</title>
        <authorList>
            <person name="Machado H."/>
            <person name="Sonnenschein E.C."/>
            <person name="Melchiorsen J."/>
            <person name="Gram L."/>
        </authorList>
    </citation>
    <scope>NUCLEOTIDE SEQUENCE [LARGE SCALE GENOMIC DNA]</scope>
    <source>
        <strain evidence="5 6">S2757</strain>
    </source>
</reference>
<gene>
    <name evidence="5" type="ORF">TW81_10890</name>
</gene>
<dbReference type="Gene3D" id="6.10.340.10">
    <property type="match status" value="1"/>
</dbReference>
<evidence type="ECO:0000256" key="1">
    <source>
        <dbReference type="ARBA" id="ARBA00001946"/>
    </source>
</evidence>